<name>A0A9X5C5I3_9FIRM</name>
<dbReference type="PANTHER" id="PTHR33169:SF14">
    <property type="entry name" value="TRANSCRIPTIONAL REGULATOR RV3488"/>
    <property type="match status" value="1"/>
</dbReference>
<protein>
    <submittedName>
        <fullName evidence="2">PadR family transcriptional regulator</fullName>
    </submittedName>
</protein>
<dbReference type="PANTHER" id="PTHR33169">
    <property type="entry name" value="PADR-FAMILY TRANSCRIPTIONAL REGULATOR"/>
    <property type="match status" value="1"/>
</dbReference>
<sequence>MSSIDLVILGIVMEKPQSAYDIQKDVEYHHLSRWTKISVPSIYRKVLQMNEQGYLESSIVKGDKFADKAVYSITDKGRVYFGQLMEAYAGQKVPLLFDFNVVITNLNKMDREKAFNLINKLRDNITASANSIDEYSASYPEIPLGGKAIFEQQCLLYQSLLEWLDKFESQFRGS</sequence>
<dbReference type="InterPro" id="IPR052509">
    <property type="entry name" value="Metal_resp_DNA-bind_regulator"/>
</dbReference>
<feature type="domain" description="Transcription regulator PadR N-terminal" evidence="1">
    <location>
        <begin position="8"/>
        <end position="81"/>
    </location>
</feature>
<dbReference type="AlphaFoldDB" id="A0A9X5C5I3"/>
<comment type="caution">
    <text evidence="2">The sequence shown here is derived from an EMBL/GenBank/DDBJ whole genome shotgun (WGS) entry which is preliminary data.</text>
</comment>
<proteinExistence type="predicted"/>
<dbReference type="EMBL" id="VIRB01000045">
    <property type="protein sequence ID" value="NDO68404.1"/>
    <property type="molecule type" value="Genomic_DNA"/>
</dbReference>
<dbReference type="InterPro" id="IPR005149">
    <property type="entry name" value="Tscrpt_reg_PadR_N"/>
</dbReference>
<dbReference type="RefSeq" id="WP_004070939.1">
    <property type="nucleotide sequence ID" value="NZ_VIRB01000045.1"/>
</dbReference>
<evidence type="ECO:0000259" key="1">
    <source>
        <dbReference type="Pfam" id="PF03551"/>
    </source>
</evidence>
<reference evidence="2 3" key="1">
    <citation type="submission" date="2019-07" db="EMBL/GenBank/DDBJ databases">
        <title>Draft genome sequences of 15 bacterial species constituting the stable defined intestinal microbiota of the GM15 gnotobiotic mouse model.</title>
        <authorList>
            <person name="Elie C."/>
            <person name="Mathieu A."/>
            <person name="Saliou A."/>
            <person name="Darnaud M."/>
            <person name="Leulier F."/>
            <person name="Tamellini A."/>
        </authorList>
    </citation>
    <scope>NUCLEOTIDE SEQUENCE [LARGE SCALE GENOMIC DNA]</scope>
    <source>
        <strain evidence="3">ASF 502</strain>
    </source>
</reference>
<dbReference type="InterPro" id="IPR036388">
    <property type="entry name" value="WH-like_DNA-bd_sf"/>
</dbReference>
<dbReference type="InterPro" id="IPR036390">
    <property type="entry name" value="WH_DNA-bd_sf"/>
</dbReference>
<accession>A0A9X5C5I3</accession>
<dbReference type="Gene3D" id="1.10.10.10">
    <property type="entry name" value="Winged helix-like DNA-binding domain superfamily/Winged helix DNA-binding domain"/>
    <property type="match status" value="1"/>
</dbReference>
<evidence type="ECO:0000313" key="2">
    <source>
        <dbReference type="EMBL" id="NDO68404.1"/>
    </source>
</evidence>
<dbReference type="SUPFAM" id="SSF46785">
    <property type="entry name" value="Winged helix' DNA-binding domain"/>
    <property type="match status" value="1"/>
</dbReference>
<organism evidence="2 3">
    <name type="scientific">Schaedlerella arabinosiphila</name>
    <dbReference type="NCBI Taxonomy" id="2044587"/>
    <lineage>
        <taxon>Bacteria</taxon>
        <taxon>Bacillati</taxon>
        <taxon>Bacillota</taxon>
        <taxon>Clostridia</taxon>
        <taxon>Lachnospirales</taxon>
        <taxon>Lachnospiraceae</taxon>
        <taxon>Schaedlerella</taxon>
    </lineage>
</organism>
<gene>
    <name evidence="2" type="ORF">FMM80_06755</name>
</gene>
<dbReference type="Proteomes" id="UP000474104">
    <property type="component" value="Unassembled WGS sequence"/>
</dbReference>
<dbReference type="Pfam" id="PF03551">
    <property type="entry name" value="PadR"/>
    <property type="match status" value="1"/>
</dbReference>
<evidence type="ECO:0000313" key="3">
    <source>
        <dbReference type="Proteomes" id="UP000474104"/>
    </source>
</evidence>
<dbReference type="OrthoDB" id="9808762at2"/>